<keyword evidence="3" id="KW-0804">Transcription</keyword>
<reference evidence="7" key="1">
    <citation type="journal article" date="2020" name="Stud. Mycol.">
        <title>101 Dothideomycetes genomes: A test case for predicting lifestyles and emergence of pathogens.</title>
        <authorList>
            <person name="Haridas S."/>
            <person name="Albert R."/>
            <person name="Binder M."/>
            <person name="Bloem J."/>
            <person name="LaButti K."/>
            <person name="Salamov A."/>
            <person name="Andreopoulos B."/>
            <person name="Baker S."/>
            <person name="Barry K."/>
            <person name="Bills G."/>
            <person name="Bluhm B."/>
            <person name="Cannon C."/>
            <person name="Castanera R."/>
            <person name="Culley D."/>
            <person name="Daum C."/>
            <person name="Ezra D."/>
            <person name="Gonzalez J."/>
            <person name="Henrissat B."/>
            <person name="Kuo A."/>
            <person name="Liang C."/>
            <person name="Lipzen A."/>
            <person name="Lutzoni F."/>
            <person name="Magnuson J."/>
            <person name="Mondo S."/>
            <person name="Nolan M."/>
            <person name="Ohm R."/>
            <person name="Pangilinan J."/>
            <person name="Park H.-J."/>
            <person name="Ramirez L."/>
            <person name="Alfaro M."/>
            <person name="Sun H."/>
            <person name="Tritt A."/>
            <person name="Yoshinaga Y."/>
            <person name="Zwiers L.-H."/>
            <person name="Turgeon B."/>
            <person name="Goodwin S."/>
            <person name="Spatafora J."/>
            <person name="Crous P."/>
            <person name="Grigoriev I."/>
        </authorList>
    </citation>
    <scope>NUCLEOTIDE SEQUENCE [LARGE SCALE GENOMIC DNA]</scope>
    <source>
        <strain evidence="7">CBS 304.66</strain>
    </source>
</reference>
<dbReference type="PROSITE" id="PS51344">
    <property type="entry name" value="HTH_TFE_IIE"/>
    <property type="match status" value="1"/>
</dbReference>
<dbReference type="GO" id="GO:0005673">
    <property type="term" value="C:transcription factor TFIIE complex"/>
    <property type="evidence" value="ECO:0007669"/>
    <property type="project" value="TreeGrafter"/>
</dbReference>
<dbReference type="InterPro" id="IPR039997">
    <property type="entry name" value="TFE"/>
</dbReference>
<proteinExistence type="inferred from homology"/>
<evidence type="ECO:0000256" key="3">
    <source>
        <dbReference type="ARBA" id="ARBA00023163"/>
    </source>
</evidence>
<feature type="compositionally biased region" description="Low complexity" evidence="4">
    <location>
        <begin position="382"/>
        <end position="402"/>
    </location>
</feature>
<feature type="domain" description="HTH TFE/IIEalpha-type" evidence="5">
    <location>
        <begin position="7"/>
        <end position="100"/>
    </location>
</feature>
<organism evidence="6 7">
    <name type="scientific">Lojkania enalia</name>
    <dbReference type="NCBI Taxonomy" id="147567"/>
    <lineage>
        <taxon>Eukaryota</taxon>
        <taxon>Fungi</taxon>
        <taxon>Dikarya</taxon>
        <taxon>Ascomycota</taxon>
        <taxon>Pezizomycotina</taxon>
        <taxon>Dothideomycetes</taxon>
        <taxon>Pleosporomycetidae</taxon>
        <taxon>Pleosporales</taxon>
        <taxon>Pleosporales incertae sedis</taxon>
        <taxon>Lojkania</taxon>
    </lineage>
</organism>
<dbReference type="EMBL" id="ML986580">
    <property type="protein sequence ID" value="KAF2270234.1"/>
    <property type="molecule type" value="Genomic_DNA"/>
</dbReference>
<feature type="compositionally biased region" description="Acidic residues" evidence="4">
    <location>
        <begin position="344"/>
        <end position="361"/>
    </location>
</feature>
<evidence type="ECO:0000259" key="5">
    <source>
        <dbReference type="PROSITE" id="PS51344"/>
    </source>
</evidence>
<evidence type="ECO:0000313" key="7">
    <source>
        <dbReference type="Proteomes" id="UP000800093"/>
    </source>
</evidence>
<evidence type="ECO:0000256" key="2">
    <source>
        <dbReference type="ARBA" id="ARBA00023015"/>
    </source>
</evidence>
<feature type="compositionally biased region" description="Basic and acidic residues" evidence="4">
    <location>
        <begin position="316"/>
        <end position="327"/>
    </location>
</feature>
<keyword evidence="2" id="KW-0805">Transcription regulation</keyword>
<dbReference type="SUPFAM" id="SSF57783">
    <property type="entry name" value="Zinc beta-ribbon"/>
    <property type="match status" value="1"/>
</dbReference>
<dbReference type="OrthoDB" id="361102at2759"/>
<dbReference type="AlphaFoldDB" id="A0A9P4TRA4"/>
<dbReference type="InterPro" id="IPR002853">
    <property type="entry name" value="TFIIE_asu"/>
</dbReference>
<dbReference type="Pfam" id="PF02002">
    <property type="entry name" value="TFIIE_alpha"/>
    <property type="match status" value="1"/>
</dbReference>
<evidence type="ECO:0000256" key="4">
    <source>
        <dbReference type="SAM" id="MobiDB-lite"/>
    </source>
</evidence>
<dbReference type="SMART" id="SM00531">
    <property type="entry name" value="TFIIE"/>
    <property type="match status" value="1"/>
</dbReference>
<protein>
    <recommendedName>
        <fullName evidence="5">HTH TFE/IIEalpha-type domain-containing protein</fullName>
    </recommendedName>
</protein>
<comment type="similarity">
    <text evidence="1">Belongs to the TFIIE alpha subunit family.</text>
</comment>
<dbReference type="InterPro" id="IPR017919">
    <property type="entry name" value="TFIIE/TFIIEa_HTH"/>
</dbReference>
<evidence type="ECO:0000256" key="1">
    <source>
        <dbReference type="ARBA" id="ARBA00008947"/>
    </source>
</evidence>
<dbReference type="InterPro" id="IPR013083">
    <property type="entry name" value="Znf_RING/FYVE/PHD"/>
</dbReference>
<dbReference type="Gene3D" id="3.30.40.10">
    <property type="entry name" value="Zinc/RING finger domain, C3HC4 (zinc finger)"/>
    <property type="match status" value="1"/>
</dbReference>
<accession>A0A9P4TRA4</accession>
<comment type="caution">
    <text evidence="6">The sequence shown here is derived from an EMBL/GenBank/DDBJ whole genome shotgun (WGS) entry which is preliminary data.</text>
</comment>
<dbReference type="Proteomes" id="UP000800093">
    <property type="component" value="Unassembled WGS sequence"/>
</dbReference>
<dbReference type="PANTHER" id="PTHR13097:SF7">
    <property type="entry name" value="GENERAL TRANSCRIPTION FACTOR IIE SUBUNIT 1"/>
    <property type="match status" value="1"/>
</dbReference>
<dbReference type="GO" id="GO:0006367">
    <property type="term" value="P:transcription initiation at RNA polymerase II promoter"/>
    <property type="evidence" value="ECO:0007669"/>
    <property type="project" value="InterPro"/>
</dbReference>
<keyword evidence="7" id="KW-1185">Reference proteome</keyword>
<gene>
    <name evidence="6" type="ORF">CC78DRAFT_528715</name>
</gene>
<sequence>MDPLELAKVFVKTVVRMFYETEHIVIIDALVFHGALAVGDLVIVLDAGKNQKGAQKLMGKLKEAGLVSIFSRAEIRDGALKATNREYYYIDYRRAIDATKYKLHVLDDRIKQEAKPTQEKKEFHCPQCKAQWTTMEVLDKVDFLGRGAGFLCRTCDHPLESINGPGGDEEPGNDDTPAKFNRYFGPLLKLMQRIDEVTVPAVDAEQVVDSAIEIPRDKDLNPIAKHEAVQPMTVRPTAVKGIAIAPEKIEVSIATKLEYTEAARAAEMQRQAKVAQQNLLPEWHTKSTVTDKEYVAGASSAAPGVNGVSTPSIKTEPADEKKGKDPELDAVFAALEEQRRKEEAAEEEDEEEDDDEEEFEDVPVGAGRTPNGLPDTKRMKLESSAAPSPANGATPASGAAASGDGGDESDEDEFVDV</sequence>
<feature type="compositionally biased region" description="Acidic residues" evidence="4">
    <location>
        <begin position="405"/>
        <end position="417"/>
    </location>
</feature>
<feature type="region of interest" description="Disordered" evidence="4">
    <location>
        <begin position="300"/>
        <end position="417"/>
    </location>
</feature>
<name>A0A9P4TRA4_9PLEO</name>
<dbReference type="PANTHER" id="PTHR13097">
    <property type="entry name" value="TRANSCRIPTION INITIATION FACTOR IIE, ALPHA SUBUNIT"/>
    <property type="match status" value="1"/>
</dbReference>
<evidence type="ECO:0000313" key="6">
    <source>
        <dbReference type="EMBL" id="KAF2270234.1"/>
    </source>
</evidence>
<dbReference type="InterPro" id="IPR024550">
    <property type="entry name" value="TFIIEa/SarR/Rpc3_HTH_dom"/>
</dbReference>